<dbReference type="EMBL" id="BLIY01000017">
    <property type="protein sequence ID" value="GFE54721.1"/>
    <property type="molecule type" value="Genomic_DNA"/>
</dbReference>
<keyword evidence="3" id="KW-1185">Reference proteome</keyword>
<name>A0A9W5TBP3_BABOV</name>
<evidence type="ECO:0000313" key="2">
    <source>
        <dbReference type="EMBL" id="GFE54721.1"/>
    </source>
</evidence>
<accession>A0A9W5TBP3</accession>
<organism evidence="2 3">
    <name type="scientific">Babesia ovis</name>
    <dbReference type="NCBI Taxonomy" id="5869"/>
    <lineage>
        <taxon>Eukaryota</taxon>
        <taxon>Sar</taxon>
        <taxon>Alveolata</taxon>
        <taxon>Apicomplexa</taxon>
        <taxon>Aconoidasida</taxon>
        <taxon>Piroplasmida</taxon>
        <taxon>Babesiidae</taxon>
        <taxon>Babesia</taxon>
    </lineage>
</organism>
<dbReference type="Proteomes" id="UP001057455">
    <property type="component" value="Unassembled WGS sequence"/>
</dbReference>
<reference evidence="2" key="1">
    <citation type="submission" date="2019-12" db="EMBL/GenBank/DDBJ databases">
        <title>Genome sequence of Babesia ovis.</title>
        <authorList>
            <person name="Yamagishi J."/>
            <person name="Sevinc F."/>
            <person name="Xuan X."/>
        </authorList>
    </citation>
    <scope>NUCLEOTIDE SEQUENCE</scope>
    <source>
        <strain evidence="2">Selcuk</strain>
    </source>
</reference>
<proteinExistence type="predicted"/>
<evidence type="ECO:0000313" key="3">
    <source>
        <dbReference type="Proteomes" id="UP001057455"/>
    </source>
</evidence>
<gene>
    <name evidence="2" type="ORF">BaOVIS_021250</name>
</gene>
<protein>
    <submittedName>
        <fullName evidence="2">Uncharacterized protein</fullName>
    </submittedName>
</protein>
<sequence>MCIPRLYRKSSFLVLHCRWKATEVTHYRNSGSQVPVVNQRLDISRYKFPSDPDALLVDPNRLKRGERVYQKLSIVFPAIAFTVALSIPLGLATVFWLTSGARNKGSSKSADGSASASFTSSLPPLLTAKDLQKLVYAKTPTIVVYFFPGGSDEEANRVNLHSVVLKEISSLSGSPLNVFRLDAKEQFHNLNPFLKEEIKRSPGLLIHAVIPSENESSVISVLPPVSVQSFVRHLSRLLETAGIKFSKDDPGVRTLDQQLARVKRCIFDLTIEGKLRFLDGQSLDLLEQQCTKLLGTTTSR</sequence>
<keyword evidence="1" id="KW-1133">Transmembrane helix</keyword>
<dbReference type="AlphaFoldDB" id="A0A9W5TBP3"/>
<keyword evidence="1" id="KW-0472">Membrane</keyword>
<evidence type="ECO:0000256" key="1">
    <source>
        <dbReference type="SAM" id="Phobius"/>
    </source>
</evidence>
<feature type="transmembrane region" description="Helical" evidence="1">
    <location>
        <begin position="72"/>
        <end position="97"/>
    </location>
</feature>
<dbReference type="OrthoDB" id="365288at2759"/>
<comment type="caution">
    <text evidence="2">The sequence shown here is derived from an EMBL/GenBank/DDBJ whole genome shotgun (WGS) entry which is preliminary data.</text>
</comment>
<keyword evidence="1" id="KW-0812">Transmembrane</keyword>